<dbReference type="Gene3D" id="2.130.10.10">
    <property type="entry name" value="YVTN repeat-like/Quinoprotein amine dehydrogenase"/>
    <property type="match status" value="1"/>
</dbReference>
<dbReference type="GO" id="GO:0005643">
    <property type="term" value="C:nuclear pore"/>
    <property type="evidence" value="ECO:0007669"/>
    <property type="project" value="TreeGrafter"/>
</dbReference>
<gene>
    <name evidence="2" type="ORF">GOP47_0000913</name>
</gene>
<feature type="repeat" description="WD" evidence="1">
    <location>
        <begin position="93"/>
        <end position="118"/>
    </location>
</feature>
<evidence type="ECO:0000313" key="2">
    <source>
        <dbReference type="EMBL" id="KAI5084744.1"/>
    </source>
</evidence>
<evidence type="ECO:0000256" key="1">
    <source>
        <dbReference type="PROSITE-ProRule" id="PRU00221"/>
    </source>
</evidence>
<dbReference type="InterPro" id="IPR015943">
    <property type="entry name" value="WD40/YVTN_repeat-like_dom_sf"/>
</dbReference>
<dbReference type="PANTHER" id="PTHR14494:SF0">
    <property type="entry name" value="ALADIN"/>
    <property type="match status" value="1"/>
</dbReference>
<proteinExistence type="predicted"/>
<dbReference type="PROSITE" id="PS50082">
    <property type="entry name" value="WD_REPEATS_2"/>
    <property type="match status" value="1"/>
</dbReference>
<reference evidence="2" key="1">
    <citation type="submission" date="2021-01" db="EMBL/GenBank/DDBJ databases">
        <title>Adiantum capillus-veneris genome.</title>
        <authorList>
            <person name="Fang Y."/>
            <person name="Liao Q."/>
        </authorList>
    </citation>
    <scope>NUCLEOTIDE SEQUENCE</scope>
    <source>
        <strain evidence="2">H3</strain>
        <tissue evidence="2">Leaf</tissue>
    </source>
</reference>
<dbReference type="InterPro" id="IPR045139">
    <property type="entry name" value="Aladin"/>
</dbReference>
<dbReference type="GO" id="GO:0006913">
    <property type="term" value="P:nucleocytoplasmic transport"/>
    <property type="evidence" value="ECO:0007669"/>
    <property type="project" value="TreeGrafter"/>
</dbReference>
<evidence type="ECO:0008006" key="4">
    <source>
        <dbReference type="Google" id="ProtNLM"/>
    </source>
</evidence>
<name>A0A9D4ZQZ1_ADICA</name>
<protein>
    <recommendedName>
        <fullName evidence="4">Aladin</fullName>
    </recommendedName>
</protein>
<sequence>MNMNAYACFGTLPKRGLIPPGLLGIDRFPPFESVFNQLEKPSLTKTVVVFLKNINTIQRVIQDLNLLKFLMLILQHDGIGTPLRRGFGGVCLLQWSPRGDYLFSSHMDGVFRLWETESWTSEKWSSSGGPVVSARWSSDDAVLLMAFNNTTTLGALHFASKPPALDVQLLPVELPDIEAITGGNGRVEKMVWDYSGERLAISFSGGDDMHSGLVAIYDTRKTPILAISLMGFVRGPEAGTKVLALAFYDSLEQGLLLSVCWSTGVCCTYPLVFKSSSKQTVYWGLI</sequence>
<dbReference type="Proteomes" id="UP000886520">
    <property type="component" value="Chromosome 1"/>
</dbReference>
<comment type="caution">
    <text evidence="2">The sequence shown here is derived from an EMBL/GenBank/DDBJ whole genome shotgun (WGS) entry which is preliminary data.</text>
</comment>
<keyword evidence="3" id="KW-1185">Reference proteome</keyword>
<dbReference type="PANTHER" id="PTHR14494">
    <property type="entry name" value="ALADIN/ADRACALIN/AAAS"/>
    <property type="match status" value="1"/>
</dbReference>
<dbReference type="AlphaFoldDB" id="A0A9D4ZQZ1"/>
<dbReference type="SUPFAM" id="SSF82171">
    <property type="entry name" value="DPP6 N-terminal domain-like"/>
    <property type="match status" value="1"/>
</dbReference>
<dbReference type="InterPro" id="IPR001680">
    <property type="entry name" value="WD40_rpt"/>
</dbReference>
<dbReference type="OrthoDB" id="411991at2759"/>
<dbReference type="EMBL" id="JABFUD020000001">
    <property type="protein sequence ID" value="KAI5084744.1"/>
    <property type="molecule type" value="Genomic_DNA"/>
</dbReference>
<keyword evidence="1" id="KW-0853">WD repeat</keyword>
<evidence type="ECO:0000313" key="3">
    <source>
        <dbReference type="Proteomes" id="UP000886520"/>
    </source>
</evidence>
<accession>A0A9D4ZQZ1</accession>
<organism evidence="2 3">
    <name type="scientific">Adiantum capillus-veneris</name>
    <name type="common">Maidenhair fern</name>
    <dbReference type="NCBI Taxonomy" id="13818"/>
    <lineage>
        <taxon>Eukaryota</taxon>
        <taxon>Viridiplantae</taxon>
        <taxon>Streptophyta</taxon>
        <taxon>Embryophyta</taxon>
        <taxon>Tracheophyta</taxon>
        <taxon>Polypodiopsida</taxon>
        <taxon>Polypodiidae</taxon>
        <taxon>Polypodiales</taxon>
        <taxon>Pteridineae</taxon>
        <taxon>Pteridaceae</taxon>
        <taxon>Vittarioideae</taxon>
        <taxon>Adiantum</taxon>
    </lineage>
</organism>